<dbReference type="PANTHER" id="PTHR34580:SF3">
    <property type="entry name" value="PROTEIN PAFB"/>
    <property type="match status" value="1"/>
</dbReference>
<dbReference type="InterPro" id="IPR057727">
    <property type="entry name" value="WCX_dom"/>
</dbReference>
<dbReference type="InterPro" id="IPR028349">
    <property type="entry name" value="PafC-like"/>
</dbReference>
<dbReference type="Gene3D" id="1.10.10.10">
    <property type="entry name" value="Winged helix-like DNA-binding domain superfamily/Winged helix DNA-binding domain"/>
    <property type="match status" value="1"/>
</dbReference>
<dbReference type="PANTHER" id="PTHR34580">
    <property type="match status" value="1"/>
</dbReference>
<evidence type="ECO:0000256" key="1">
    <source>
        <dbReference type="ARBA" id="ARBA00023015"/>
    </source>
</evidence>
<dbReference type="EMBL" id="BAAANY010000020">
    <property type="protein sequence ID" value="GAA1694682.1"/>
    <property type="molecule type" value="Genomic_DNA"/>
</dbReference>
<dbReference type="SUPFAM" id="SSF46785">
    <property type="entry name" value="Winged helix' DNA-binding domain"/>
    <property type="match status" value="1"/>
</dbReference>
<dbReference type="PIRSF" id="PIRSF016838">
    <property type="entry name" value="PafC"/>
    <property type="match status" value="1"/>
</dbReference>
<keyword evidence="2" id="KW-0804">Transcription</keyword>
<keyword evidence="5" id="KW-1185">Reference proteome</keyword>
<dbReference type="InterPro" id="IPR051534">
    <property type="entry name" value="CBASS_pafABC_assoc_protein"/>
</dbReference>
<evidence type="ECO:0000256" key="2">
    <source>
        <dbReference type="ARBA" id="ARBA00023163"/>
    </source>
</evidence>
<dbReference type="InterPro" id="IPR001034">
    <property type="entry name" value="DeoR_HTH"/>
</dbReference>
<gene>
    <name evidence="4" type="ORF">GCM10009765_49930</name>
</gene>
<dbReference type="InterPro" id="IPR013196">
    <property type="entry name" value="HTH_11"/>
</dbReference>
<proteinExistence type="predicted"/>
<dbReference type="Proteomes" id="UP001500618">
    <property type="component" value="Unassembled WGS sequence"/>
</dbReference>
<feature type="domain" description="HTH deoR-type" evidence="3">
    <location>
        <begin position="4"/>
        <end position="59"/>
    </location>
</feature>
<evidence type="ECO:0000259" key="3">
    <source>
        <dbReference type="PROSITE" id="PS51000"/>
    </source>
</evidence>
<name>A0ABP4TZP8_9ACTN</name>
<dbReference type="Pfam" id="PF25583">
    <property type="entry name" value="WCX"/>
    <property type="match status" value="1"/>
</dbReference>
<comment type="caution">
    <text evidence="4">The sequence shown here is derived from an EMBL/GenBank/DDBJ whole genome shotgun (WGS) entry which is preliminary data.</text>
</comment>
<dbReference type="PROSITE" id="PS52050">
    <property type="entry name" value="WYL"/>
    <property type="match status" value="1"/>
</dbReference>
<protein>
    <submittedName>
        <fullName evidence="4">YafY family protein</fullName>
    </submittedName>
</protein>
<dbReference type="Pfam" id="PF13280">
    <property type="entry name" value="WYL"/>
    <property type="match status" value="1"/>
</dbReference>
<dbReference type="InterPro" id="IPR036390">
    <property type="entry name" value="WH_DNA-bd_sf"/>
</dbReference>
<dbReference type="Pfam" id="PF08279">
    <property type="entry name" value="HTH_11"/>
    <property type="match status" value="1"/>
</dbReference>
<dbReference type="RefSeq" id="WP_344312897.1">
    <property type="nucleotide sequence ID" value="NZ_BAAANY010000020.1"/>
</dbReference>
<evidence type="ECO:0000313" key="4">
    <source>
        <dbReference type="EMBL" id="GAA1694682.1"/>
    </source>
</evidence>
<dbReference type="PROSITE" id="PS51000">
    <property type="entry name" value="HTH_DEOR_2"/>
    <property type="match status" value="1"/>
</dbReference>
<accession>A0ABP4TZP8</accession>
<reference evidence="5" key="1">
    <citation type="journal article" date="2019" name="Int. J. Syst. Evol. Microbiol.">
        <title>The Global Catalogue of Microorganisms (GCM) 10K type strain sequencing project: providing services to taxonomists for standard genome sequencing and annotation.</title>
        <authorList>
            <consortium name="The Broad Institute Genomics Platform"/>
            <consortium name="The Broad Institute Genome Sequencing Center for Infectious Disease"/>
            <person name="Wu L."/>
            <person name="Ma J."/>
        </authorList>
    </citation>
    <scope>NUCLEOTIDE SEQUENCE [LARGE SCALE GENOMIC DNA]</scope>
    <source>
        <strain evidence="5">JCM 14718</strain>
    </source>
</reference>
<keyword evidence="1" id="KW-0805">Transcription regulation</keyword>
<sequence>MRETSARLLRLLSLLQTRRDWSGADLAERLEVDVRTVRRDVDRLRGLGYPVNATPGVAGGYRLAAGASLPPLLLDDDEAVAVVIGLWTAASGTVMGMEETSVRALAKLEQVLPARLRQRVDALKSAVVPLPNLAPTVDADVLTAIASGCRDQVRLTFDYVAVLGRASVREIEPYRLVHTGSRWYLVAYDCQRRDWRTFRVDRIQAVPTTGSRFTPQEPPEDVSAYVSRSVSTAAYAYQTKILLYAPAAVIRAQVSATAGVVEPIDEDTCYLHAGANDLRFVPLHLARLGVDFEVVEPPELVEEIRAIAVRLTRATS</sequence>
<dbReference type="InterPro" id="IPR036388">
    <property type="entry name" value="WH-like_DNA-bd_sf"/>
</dbReference>
<evidence type="ECO:0000313" key="5">
    <source>
        <dbReference type="Proteomes" id="UP001500618"/>
    </source>
</evidence>
<dbReference type="InterPro" id="IPR026881">
    <property type="entry name" value="WYL_dom"/>
</dbReference>
<organism evidence="4 5">
    <name type="scientific">Fodinicola feengrottensis</name>
    <dbReference type="NCBI Taxonomy" id="435914"/>
    <lineage>
        <taxon>Bacteria</taxon>
        <taxon>Bacillati</taxon>
        <taxon>Actinomycetota</taxon>
        <taxon>Actinomycetes</taxon>
        <taxon>Mycobacteriales</taxon>
        <taxon>Fodinicola</taxon>
    </lineage>
</organism>